<accession>A0ABT5NSU8</accession>
<evidence type="ECO:0000313" key="2">
    <source>
        <dbReference type="Proteomes" id="UP001148203"/>
    </source>
</evidence>
<dbReference type="PANTHER" id="PTHR38013:SF1">
    <property type="entry name" value="GLYCOPROTEIN_POLYSACCHARIDE METABOLISM"/>
    <property type="match status" value="1"/>
</dbReference>
<organism evidence="1 2">
    <name type="scientific">Pseudomonas fontis</name>
    <dbReference type="NCBI Taxonomy" id="2942633"/>
    <lineage>
        <taxon>Bacteria</taxon>
        <taxon>Pseudomonadati</taxon>
        <taxon>Pseudomonadota</taxon>
        <taxon>Gammaproteobacteria</taxon>
        <taxon>Pseudomonadales</taxon>
        <taxon>Pseudomonadaceae</taxon>
        <taxon>Pseudomonas</taxon>
    </lineage>
</organism>
<keyword evidence="1" id="KW-0449">Lipoprotein</keyword>
<dbReference type="EMBL" id="JAMDGY010000027">
    <property type="protein sequence ID" value="MDD0991240.1"/>
    <property type="molecule type" value="Genomic_DNA"/>
</dbReference>
<dbReference type="InterPro" id="IPR053196">
    <property type="entry name" value="Lipoprotein_YbaY-like"/>
</dbReference>
<sequence length="111" mass="12390">MHSTRFAYLKGHVSYPQPITLLPGTTLTVELLDTTLEDGAYVTLASHCMRVGGEIPLHYCLTLDRALLHPGHTYQLSASIRLEPHLLMYTTEPQHVELDPLPCADVDVLVR</sequence>
<evidence type="ECO:0000313" key="1">
    <source>
        <dbReference type="EMBL" id="MDD0991240.1"/>
    </source>
</evidence>
<comment type="caution">
    <text evidence="1">The sequence shown here is derived from an EMBL/GenBank/DDBJ whole genome shotgun (WGS) entry which is preliminary data.</text>
</comment>
<dbReference type="InterPro" id="IPR039366">
    <property type="entry name" value="Pilotin"/>
</dbReference>
<protein>
    <submittedName>
        <fullName evidence="1">YbaY family lipoprotein</fullName>
    </submittedName>
</protein>
<dbReference type="Proteomes" id="UP001148203">
    <property type="component" value="Unassembled WGS sequence"/>
</dbReference>
<reference evidence="1 2" key="1">
    <citation type="submission" date="2022-05" db="EMBL/GenBank/DDBJ databases">
        <title>Novel Pseudomonas spp. Isolated from a Rainbow Trout Aquaculture Facility.</title>
        <authorList>
            <person name="Testerman T."/>
            <person name="Graf J."/>
        </authorList>
    </citation>
    <scope>NUCLEOTIDE SEQUENCE [LARGE SCALE GENOMIC DNA]</scope>
    <source>
        <strain evidence="1 2">ID681</strain>
    </source>
</reference>
<dbReference type="RefSeq" id="WP_273911674.1">
    <property type="nucleotide sequence ID" value="NZ_JAMDGX010000043.1"/>
</dbReference>
<proteinExistence type="predicted"/>
<dbReference type="PANTHER" id="PTHR38013">
    <property type="entry name" value="GLYCOPROTEIN/POLYSACCHARIDE METABOLISM"/>
    <property type="match status" value="1"/>
</dbReference>
<gene>
    <name evidence="1" type="ORF">M5G11_11900</name>
</gene>
<keyword evidence="2" id="KW-1185">Reference proteome</keyword>
<name>A0ABT5NSU8_9PSED</name>
<dbReference type="Pfam" id="PF09619">
    <property type="entry name" value="YscW"/>
    <property type="match status" value="1"/>
</dbReference>